<keyword evidence="5" id="KW-0732">Signal</keyword>
<evidence type="ECO:0000256" key="5">
    <source>
        <dbReference type="SAM" id="SignalP"/>
    </source>
</evidence>
<sequence length="268" mass="31119">MLLLIIVLSSIKGYIALKCYEGTNCDRDCKECEGFACLKVVRHDLSSRQNLLGHPRYQYDNSLEAIDLDTVPKRIAYTCVPYDANTYDDLYEIPSCRSNHFGHESCICNDKNFCNNSFTTIDRIQSVNPHKNTILFDTMNDKLEDNIHIDDLNRLKLINSDVSEASLTLKNESQDFITKVDRFRESSRFLIDSMKELGKTVDLARLKALETRNALRNNDNEKLNEQQQLRILIRQKQMELERLKDEVDSLRQIEMQQKELKAKLQSSS</sequence>
<dbReference type="GO" id="GO:0061512">
    <property type="term" value="P:protein localization to cilium"/>
    <property type="evidence" value="ECO:0007669"/>
    <property type="project" value="TreeGrafter"/>
</dbReference>
<reference evidence="7" key="1">
    <citation type="submission" date="2017-02" db="UniProtKB">
        <authorList>
            <consortium name="WormBaseParasite"/>
        </authorList>
    </citation>
    <scope>IDENTIFICATION</scope>
</reference>
<dbReference type="WBParaSite" id="PTRK_0000379100.1">
    <property type="protein sequence ID" value="PTRK_0000379100.1"/>
    <property type="gene ID" value="PTRK_0000379100"/>
</dbReference>
<keyword evidence="2 4" id="KW-0175">Coiled coil</keyword>
<feature type="signal peptide" evidence="5">
    <location>
        <begin position="1"/>
        <end position="16"/>
    </location>
</feature>
<evidence type="ECO:0000313" key="6">
    <source>
        <dbReference type="Proteomes" id="UP000038045"/>
    </source>
</evidence>
<dbReference type="PANTHER" id="PTHR31978:SF1">
    <property type="entry name" value="INTRAFLAGELLAR TRANSPORT PROTEIN 20 HOMOLOG"/>
    <property type="match status" value="1"/>
</dbReference>
<dbReference type="AlphaFoldDB" id="A0A0N4Z900"/>
<proteinExistence type="predicted"/>
<dbReference type="GO" id="GO:0005813">
    <property type="term" value="C:centrosome"/>
    <property type="evidence" value="ECO:0007669"/>
    <property type="project" value="TreeGrafter"/>
</dbReference>
<comment type="subcellular location">
    <subcellularLocation>
        <location evidence="1">Cell projection</location>
        <location evidence="1">Cilium</location>
    </subcellularLocation>
</comment>
<name>A0A0N4Z900_PARTI</name>
<protein>
    <submittedName>
        <fullName evidence="7">Uncharacterized protein</fullName>
    </submittedName>
</protein>
<dbReference type="GO" id="GO:0097730">
    <property type="term" value="C:non-motile cilium"/>
    <property type="evidence" value="ECO:0007669"/>
    <property type="project" value="TreeGrafter"/>
</dbReference>
<dbReference type="Pfam" id="PF14931">
    <property type="entry name" value="IFT20"/>
    <property type="match status" value="1"/>
</dbReference>
<organism evidence="6 7">
    <name type="scientific">Parastrongyloides trichosuri</name>
    <name type="common">Possum-specific nematode worm</name>
    <dbReference type="NCBI Taxonomy" id="131310"/>
    <lineage>
        <taxon>Eukaryota</taxon>
        <taxon>Metazoa</taxon>
        <taxon>Ecdysozoa</taxon>
        <taxon>Nematoda</taxon>
        <taxon>Chromadorea</taxon>
        <taxon>Rhabditida</taxon>
        <taxon>Tylenchina</taxon>
        <taxon>Panagrolaimomorpha</taxon>
        <taxon>Strongyloidoidea</taxon>
        <taxon>Strongyloididae</taxon>
        <taxon>Parastrongyloides</taxon>
    </lineage>
</organism>
<dbReference type="Proteomes" id="UP000038045">
    <property type="component" value="Unplaced"/>
</dbReference>
<dbReference type="GO" id="GO:0036064">
    <property type="term" value="C:ciliary basal body"/>
    <property type="evidence" value="ECO:0007669"/>
    <property type="project" value="TreeGrafter"/>
</dbReference>
<evidence type="ECO:0000256" key="3">
    <source>
        <dbReference type="ARBA" id="ARBA00023273"/>
    </source>
</evidence>
<evidence type="ECO:0000256" key="2">
    <source>
        <dbReference type="ARBA" id="ARBA00023054"/>
    </source>
</evidence>
<dbReference type="PANTHER" id="PTHR31978">
    <property type="entry name" value="INTRAFLAGELLAR TRANSPORT PROTEIN 20 HOMOLOG"/>
    <property type="match status" value="1"/>
</dbReference>
<keyword evidence="6" id="KW-1185">Reference proteome</keyword>
<dbReference type="InterPro" id="IPR028172">
    <property type="entry name" value="FT20"/>
</dbReference>
<evidence type="ECO:0000313" key="7">
    <source>
        <dbReference type="WBParaSite" id="PTRK_0000379100.1"/>
    </source>
</evidence>
<keyword evidence="3" id="KW-0966">Cell projection</keyword>
<evidence type="ECO:0000256" key="4">
    <source>
        <dbReference type="SAM" id="Coils"/>
    </source>
</evidence>
<evidence type="ECO:0000256" key="1">
    <source>
        <dbReference type="ARBA" id="ARBA00004138"/>
    </source>
</evidence>
<dbReference type="GO" id="GO:0005737">
    <property type="term" value="C:cytoplasm"/>
    <property type="evidence" value="ECO:0007669"/>
    <property type="project" value="TreeGrafter"/>
</dbReference>
<feature type="coiled-coil region" evidence="4">
    <location>
        <begin position="206"/>
        <end position="263"/>
    </location>
</feature>
<feature type="chain" id="PRO_5005891313" evidence="5">
    <location>
        <begin position="17"/>
        <end position="268"/>
    </location>
</feature>
<dbReference type="GO" id="GO:0097546">
    <property type="term" value="C:ciliary base"/>
    <property type="evidence" value="ECO:0007669"/>
    <property type="project" value="TreeGrafter"/>
</dbReference>
<dbReference type="GO" id="GO:0060271">
    <property type="term" value="P:cilium assembly"/>
    <property type="evidence" value="ECO:0007669"/>
    <property type="project" value="TreeGrafter"/>
</dbReference>
<dbReference type="GO" id="GO:0030990">
    <property type="term" value="C:intraciliary transport particle"/>
    <property type="evidence" value="ECO:0007669"/>
    <property type="project" value="TreeGrafter"/>
</dbReference>
<accession>A0A0N4Z900</accession>
<dbReference type="STRING" id="131310.A0A0N4Z900"/>